<keyword evidence="4" id="KW-1185">Reference proteome</keyword>
<dbReference type="InterPro" id="IPR052900">
    <property type="entry name" value="Phospholipid_Metab_Enz"/>
</dbReference>
<evidence type="ECO:0000313" key="3">
    <source>
        <dbReference type="EMBL" id="RVU47231.1"/>
    </source>
</evidence>
<protein>
    <submittedName>
        <fullName evidence="3">Alkaline phosphatase</fullName>
    </submittedName>
</protein>
<dbReference type="Gene3D" id="3.60.21.70">
    <property type="entry name" value="PhoD-like phosphatase"/>
    <property type="match status" value="1"/>
</dbReference>
<dbReference type="PANTHER" id="PTHR43606">
    <property type="entry name" value="PHOSPHATASE, PUTATIVE (AFU_ORTHOLOGUE AFUA_6G08710)-RELATED"/>
    <property type="match status" value="1"/>
</dbReference>
<dbReference type="InterPro" id="IPR006311">
    <property type="entry name" value="TAT_signal"/>
</dbReference>
<proteinExistence type="predicted"/>
<dbReference type="SUPFAM" id="SSF56300">
    <property type="entry name" value="Metallo-dependent phosphatases"/>
    <property type="match status" value="1"/>
</dbReference>
<reference evidence="3 4" key="1">
    <citation type="submission" date="2019-01" db="EMBL/GenBank/DDBJ databases">
        <authorList>
            <person name="Chen W.-M."/>
        </authorList>
    </citation>
    <scope>NUCLEOTIDE SEQUENCE [LARGE SCALE GENOMIC DNA]</scope>
    <source>
        <strain evidence="3 4">KYPY4</strain>
    </source>
</reference>
<accession>A0A437RKB7</accession>
<dbReference type="InterPro" id="IPR029052">
    <property type="entry name" value="Metallo-depent_PP-like"/>
</dbReference>
<dbReference type="RefSeq" id="WP_128227698.1">
    <property type="nucleotide sequence ID" value="NZ_SACR01000002.1"/>
</dbReference>
<name>A0A437RKB7_9BURK</name>
<dbReference type="CDD" id="cd07389">
    <property type="entry name" value="MPP_PhoD"/>
    <property type="match status" value="1"/>
</dbReference>
<dbReference type="PANTHER" id="PTHR43606:SF2">
    <property type="entry name" value="ALKALINE PHOSPHATASE FAMILY PROTEIN (AFU_ORTHOLOGUE AFUA_5G03860)"/>
    <property type="match status" value="1"/>
</dbReference>
<dbReference type="InterPro" id="IPR018946">
    <property type="entry name" value="PhoD-like_MPP"/>
</dbReference>
<dbReference type="AlphaFoldDB" id="A0A437RKB7"/>
<evidence type="ECO:0000259" key="2">
    <source>
        <dbReference type="Pfam" id="PF16655"/>
    </source>
</evidence>
<dbReference type="InterPro" id="IPR032093">
    <property type="entry name" value="PhoD_N"/>
</dbReference>
<dbReference type="PROSITE" id="PS51318">
    <property type="entry name" value="TAT"/>
    <property type="match status" value="1"/>
</dbReference>
<dbReference type="InterPro" id="IPR038607">
    <property type="entry name" value="PhoD-like_sf"/>
</dbReference>
<organism evidence="3 4">
    <name type="scientific">Rubrivivax rivuli</name>
    <dbReference type="NCBI Taxonomy" id="1862385"/>
    <lineage>
        <taxon>Bacteria</taxon>
        <taxon>Pseudomonadati</taxon>
        <taxon>Pseudomonadota</taxon>
        <taxon>Betaproteobacteria</taxon>
        <taxon>Burkholderiales</taxon>
        <taxon>Sphaerotilaceae</taxon>
        <taxon>Rubrivivax</taxon>
    </lineage>
</organism>
<feature type="domain" description="PhoD-like phosphatase metallophosphatase" evidence="1">
    <location>
        <begin position="140"/>
        <end position="480"/>
    </location>
</feature>
<evidence type="ECO:0000313" key="4">
    <source>
        <dbReference type="Proteomes" id="UP000285575"/>
    </source>
</evidence>
<gene>
    <name evidence="3" type="ORF">EOE66_05600</name>
</gene>
<dbReference type="Pfam" id="PF09423">
    <property type="entry name" value="PhoD"/>
    <property type="match status" value="1"/>
</dbReference>
<dbReference type="OrthoDB" id="327733at2"/>
<feature type="domain" description="Phospholipase D N-terminal" evidence="2">
    <location>
        <begin position="38"/>
        <end position="127"/>
    </location>
</feature>
<evidence type="ECO:0000259" key="1">
    <source>
        <dbReference type="Pfam" id="PF09423"/>
    </source>
</evidence>
<sequence>MAARRHWLQQVLAGTAAAVAAPLFVRHARAADTARFALGVASGQPQPRGLVLWTMLTGPDLPAQAEVRWEIAEDEAFTRIAARGTETAVPEDAHSVHAEPTGLQPERWYFYRFEALGQRSPVGRTRTAPAPDARVQRLHFVTASCQRFDVGHYAAWRHAAAEAPELVVFLGDYIYEYGRDSSPADAPRRHEGGKVRTLAGYRARYAQYKSDPALQAAHAAAPWFLIWDDHEVDNDYAGLQGQDLQPDFAAQRAAAYQAYWEFLPWPKAARPVGGAMRITGRLDWGRLARLHLLDTRQHRDPQACPRPGRGGSNTVDVAECPALLARDRSLLGAAQEQWLAEGWALDRPWNLLLQQTLMARCSWTDPAGPTRGRYWTEGWDGYAATRARLLGTAAERRVPGLVSLGGDVHAHYVAELKADYDDPKAPVIGSEFVGTSISSLGLPQARLDTLRPVNPHLLHVRGDQRGYQSFVLEPGRLQVRLHAVADARLPDSALHTQARYVVEAGKPGPQLEG</sequence>
<comment type="caution">
    <text evidence="3">The sequence shown here is derived from an EMBL/GenBank/DDBJ whole genome shotgun (WGS) entry which is preliminary data.</text>
</comment>
<dbReference type="Gene3D" id="2.60.40.380">
    <property type="entry name" value="Purple acid phosphatase-like, N-terminal"/>
    <property type="match status" value="1"/>
</dbReference>
<dbReference type="Pfam" id="PF16655">
    <property type="entry name" value="PhoD_N"/>
    <property type="match status" value="1"/>
</dbReference>
<dbReference type="EMBL" id="SACR01000002">
    <property type="protein sequence ID" value="RVU47231.1"/>
    <property type="molecule type" value="Genomic_DNA"/>
</dbReference>
<dbReference type="Proteomes" id="UP000285575">
    <property type="component" value="Unassembled WGS sequence"/>
</dbReference>